<comment type="cofactor">
    <cofactor evidence="2">
        <name>Mg(2+)</name>
        <dbReference type="ChEBI" id="CHEBI:18420"/>
    </cofactor>
</comment>
<evidence type="ECO:0000256" key="4">
    <source>
        <dbReference type="ARBA" id="ARBA00019900"/>
    </source>
</evidence>
<protein>
    <recommendedName>
        <fullName evidence="4 14">Exodeoxyribonuclease I</fullName>
        <ecNumber evidence="3 14">3.1.11.1</ecNumber>
    </recommendedName>
</protein>
<evidence type="ECO:0000256" key="5">
    <source>
        <dbReference type="ARBA" id="ARBA00022722"/>
    </source>
</evidence>
<keyword evidence="8 14" id="KW-0378">Hydrolase</keyword>
<dbReference type="Pfam" id="PF08411">
    <property type="entry name" value="ExoI_SH3"/>
    <property type="match status" value="1"/>
</dbReference>
<evidence type="ECO:0000256" key="3">
    <source>
        <dbReference type="ARBA" id="ARBA00012108"/>
    </source>
</evidence>
<dbReference type="Gene3D" id="1.10.287.1240">
    <property type="match status" value="1"/>
</dbReference>
<dbReference type="PIRSF" id="PIRSF000977">
    <property type="entry name" value="Exodeoxyribonuclease_I"/>
    <property type="match status" value="1"/>
</dbReference>
<evidence type="ECO:0000256" key="2">
    <source>
        <dbReference type="ARBA" id="ARBA00001946"/>
    </source>
</evidence>
<organism evidence="17 18">
    <name type="scientific">Gilvimarinus algae</name>
    <dbReference type="NCBI Taxonomy" id="3058037"/>
    <lineage>
        <taxon>Bacteria</taxon>
        <taxon>Pseudomonadati</taxon>
        <taxon>Pseudomonadota</taxon>
        <taxon>Gammaproteobacteria</taxon>
        <taxon>Cellvibrionales</taxon>
        <taxon>Cellvibrionaceae</taxon>
        <taxon>Gilvimarinus</taxon>
    </lineage>
</organism>
<dbReference type="RefSeq" id="WP_302712162.1">
    <property type="nucleotide sequence ID" value="NZ_JAULRT010000047.1"/>
</dbReference>
<evidence type="ECO:0000256" key="7">
    <source>
        <dbReference type="ARBA" id="ARBA00022763"/>
    </source>
</evidence>
<evidence type="ECO:0000313" key="18">
    <source>
        <dbReference type="Proteomes" id="UP001168380"/>
    </source>
</evidence>
<dbReference type="Pfam" id="PF00929">
    <property type="entry name" value="RNase_T"/>
    <property type="match status" value="1"/>
</dbReference>
<evidence type="ECO:0000256" key="12">
    <source>
        <dbReference type="ARBA" id="ARBA00023204"/>
    </source>
</evidence>
<dbReference type="PROSITE" id="PS51784">
    <property type="entry name" value="EXOI_SH3"/>
    <property type="match status" value="1"/>
</dbReference>
<evidence type="ECO:0000256" key="9">
    <source>
        <dbReference type="ARBA" id="ARBA00022839"/>
    </source>
</evidence>
<dbReference type="Gene3D" id="3.30.1520.20">
    <property type="entry name" value="Exonuclease ExoI, domain 2"/>
    <property type="match status" value="1"/>
</dbReference>
<evidence type="ECO:0000256" key="14">
    <source>
        <dbReference type="PIRNR" id="PIRNR000977"/>
    </source>
</evidence>
<evidence type="ECO:0000256" key="6">
    <source>
        <dbReference type="ARBA" id="ARBA00022723"/>
    </source>
</evidence>
<evidence type="ECO:0000259" key="15">
    <source>
        <dbReference type="PROSITE" id="PS51784"/>
    </source>
</evidence>
<keyword evidence="6" id="KW-0479">Metal-binding</keyword>
<feature type="domain" description="ExoI C-terminal" evidence="16">
    <location>
        <begin position="357"/>
        <end position="479"/>
    </location>
</feature>
<dbReference type="Gene3D" id="1.20.1280.70">
    <property type="entry name" value="Exonuclease ExoI, domain 3"/>
    <property type="match status" value="1"/>
</dbReference>
<dbReference type="NCBIfam" id="NF008746">
    <property type="entry name" value="PRK11779.1"/>
    <property type="match status" value="1"/>
</dbReference>
<reference evidence="17" key="1">
    <citation type="submission" date="2023-07" db="EMBL/GenBank/DDBJ databases">
        <title>Gilvimarinus algae sp. nov., isolated from the surface of Kelp.</title>
        <authorList>
            <person name="Sun Y.Y."/>
            <person name="Gong Y."/>
            <person name="Du Z.J."/>
        </authorList>
    </citation>
    <scope>NUCLEOTIDE SEQUENCE</scope>
    <source>
        <strain evidence="17">SDUM040014</strain>
    </source>
</reference>
<name>A0ABT8TE96_9GAMM</name>
<evidence type="ECO:0000259" key="16">
    <source>
        <dbReference type="PROSITE" id="PS51785"/>
    </source>
</evidence>
<dbReference type="InterPro" id="IPR012337">
    <property type="entry name" value="RNaseH-like_sf"/>
</dbReference>
<comment type="caution">
    <text evidence="17">The sequence shown here is derived from an EMBL/GenBank/DDBJ whole genome shotgun (WGS) entry which is preliminary data.</text>
</comment>
<dbReference type="InterPro" id="IPR013520">
    <property type="entry name" value="Ribonucl_H"/>
</dbReference>
<dbReference type="InterPro" id="IPR038649">
    <property type="entry name" value="EXOI_SH3_sf"/>
</dbReference>
<evidence type="ECO:0000256" key="10">
    <source>
        <dbReference type="ARBA" id="ARBA00022842"/>
    </source>
</evidence>
<proteinExistence type="predicted"/>
<dbReference type="InterPro" id="IPR013620">
    <property type="entry name" value="Exonuc_1_SH3"/>
</dbReference>
<dbReference type="SUPFAM" id="SSF53098">
    <property type="entry name" value="Ribonuclease H-like"/>
    <property type="match status" value="1"/>
</dbReference>
<dbReference type="EMBL" id="JAULRT010000047">
    <property type="protein sequence ID" value="MDO3381864.1"/>
    <property type="molecule type" value="Genomic_DNA"/>
</dbReference>
<keyword evidence="9 14" id="KW-0269">Exonuclease</keyword>
<comment type="subunit">
    <text evidence="13">Monomer. Interacts with ssb (via C-terminus); this interaction stimulates the exonuclease activity by recruiting the enzyme to its substrate.</text>
</comment>
<evidence type="ECO:0000256" key="13">
    <source>
        <dbReference type="ARBA" id="ARBA00046792"/>
    </source>
</evidence>
<dbReference type="Proteomes" id="UP001168380">
    <property type="component" value="Unassembled WGS sequence"/>
</dbReference>
<evidence type="ECO:0000256" key="11">
    <source>
        <dbReference type="ARBA" id="ARBA00023125"/>
    </source>
</evidence>
<keyword evidence="11" id="KW-0238">DNA-binding</keyword>
<evidence type="ECO:0000313" key="17">
    <source>
        <dbReference type="EMBL" id="MDO3381864.1"/>
    </source>
</evidence>
<comment type="catalytic activity">
    <reaction evidence="1 14">
        <text>Exonucleolytic cleavage in the 3'- to 5'-direction to yield nucleoside 5'-phosphates.</text>
        <dbReference type="EC" id="3.1.11.1"/>
    </reaction>
</comment>
<sequence>MHTFYWHDYETWGEVPALDRPSQFAGVRTDADLNIIGEPLMIYCKPPPDLLPKPQACLVTSLTPQHAQRQGLCEADFMAQIHTELATAGTCAVGYNSIRFDDEVTRYGLYRNFYDPYEREWKNGNSRWDLIDVVRMTRALRPEGIEWPNYEDGSPCFKLEALSAANQLEHGSAHDALSDVYATIALAQLVRRRQPRLFDYAFKLRNKRFVADLIDIDAFKPVLHISSMFASQQGNAALVVPLAYHPQNKNSVIAYNLAIDPIELFSLPAEELAGRLFTPKADLPEGVERLALKEIHLNKSPMVLPVAMLDEQTEQRLGLDRALCEQHWRRFSAMTLVEATALRAKLAKLYQLSAFAPRTDPETMLYDGFFDDHDKALMRRVRQSSPAALAEGNFDFHDPRLAELLWRYRARNFPETLNQSELERWRVFCLQRLTQPEAGASLIKSQFDEEIARLAQQESLSEAQRELLAQLAGWSEKLLAEARSGGGEGN</sequence>
<dbReference type="InterPro" id="IPR034747">
    <property type="entry name" value="EXOI_SH3"/>
</dbReference>
<dbReference type="Gene3D" id="3.30.420.10">
    <property type="entry name" value="Ribonuclease H-like superfamily/Ribonuclease H"/>
    <property type="match status" value="1"/>
</dbReference>
<keyword evidence="7 14" id="KW-0227">DNA damage</keyword>
<keyword evidence="10" id="KW-0460">Magnesium</keyword>
<evidence type="ECO:0000256" key="1">
    <source>
        <dbReference type="ARBA" id="ARBA00000563"/>
    </source>
</evidence>
<dbReference type="InterPro" id="IPR058561">
    <property type="entry name" value="Exonuc_1_C"/>
</dbReference>
<keyword evidence="18" id="KW-1185">Reference proteome</keyword>
<gene>
    <name evidence="17" type="primary">sbcB</name>
    <name evidence="17" type="ORF">QWI16_06720</name>
</gene>
<feature type="domain" description="ExoI SH3-like" evidence="15">
    <location>
        <begin position="195"/>
        <end position="354"/>
    </location>
</feature>
<keyword evidence="5 14" id="KW-0540">Nuclease</keyword>
<accession>A0ABT8TE96</accession>
<dbReference type="CDD" id="cd06138">
    <property type="entry name" value="ExoI_N"/>
    <property type="match status" value="1"/>
</dbReference>
<dbReference type="EC" id="3.1.11.1" evidence="3 14"/>
<dbReference type="GO" id="GO:0008310">
    <property type="term" value="F:single-stranded DNA 3'-5' DNA exonuclease activity"/>
    <property type="evidence" value="ECO:0007669"/>
    <property type="project" value="UniProtKB-EC"/>
</dbReference>
<dbReference type="InterPro" id="IPR023607">
    <property type="entry name" value="Exodeoxyribonuclease_I"/>
</dbReference>
<dbReference type="PROSITE" id="PS51785">
    <property type="entry name" value="EXOI_C"/>
    <property type="match status" value="1"/>
</dbReference>
<dbReference type="Pfam" id="PF26016">
    <property type="entry name" value="ExoI_C"/>
    <property type="match status" value="1"/>
</dbReference>
<keyword evidence="12 14" id="KW-0234">DNA repair</keyword>
<evidence type="ECO:0000256" key="8">
    <source>
        <dbReference type="ARBA" id="ARBA00022801"/>
    </source>
</evidence>
<dbReference type="InterPro" id="IPR036397">
    <property type="entry name" value="RNaseH_sf"/>
</dbReference>